<dbReference type="Proteomes" id="UP000663848">
    <property type="component" value="Unassembled WGS sequence"/>
</dbReference>
<protein>
    <submittedName>
        <fullName evidence="2">Uncharacterized protein</fullName>
    </submittedName>
</protein>
<organism evidence="2 3">
    <name type="scientific">Rotaria socialis</name>
    <dbReference type="NCBI Taxonomy" id="392032"/>
    <lineage>
        <taxon>Eukaryota</taxon>
        <taxon>Metazoa</taxon>
        <taxon>Spiralia</taxon>
        <taxon>Gnathifera</taxon>
        <taxon>Rotifera</taxon>
        <taxon>Eurotatoria</taxon>
        <taxon>Bdelloidea</taxon>
        <taxon>Philodinida</taxon>
        <taxon>Philodinidae</taxon>
        <taxon>Rotaria</taxon>
    </lineage>
</organism>
<reference evidence="2" key="1">
    <citation type="submission" date="2021-02" db="EMBL/GenBank/DDBJ databases">
        <authorList>
            <person name="Nowell W R."/>
        </authorList>
    </citation>
    <scope>NUCLEOTIDE SEQUENCE</scope>
</reference>
<sequence length="318" mass="36169">MYGSTTNEFSITIHRQKVVSSESTNIDLNTRLVQPEQNLVGSDRFLCNQSYINKGTIEQENQQQTTSGQHANAYEIFNSCKELSMGNITIEDQSNIGSSTLNKVDSEVISNRKNLKRHRSSSRRSSKRFSTLSSCNGEKSTLNAADDTQLINTFVNGSKYEDLYVTLNDLSVFFEKHACISSYGKKESGTLLPTAKYETMEIARCESLFDTIQILRKSIKNHAHLFTMLGSNRMGLADFDSSMFWNYVPTILKIFIGMVTMSHTQFNQIKKILSDDIFVEDPKRLKIASISYDIINATNKRFVTPTHYLLGNERMRHE</sequence>
<evidence type="ECO:0000256" key="1">
    <source>
        <dbReference type="SAM" id="MobiDB-lite"/>
    </source>
</evidence>
<accession>A0A821C6Z6</accession>
<dbReference type="EMBL" id="CAJOBR010001399">
    <property type="protein sequence ID" value="CAF4605144.1"/>
    <property type="molecule type" value="Genomic_DNA"/>
</dbReference>
<dbReference type="AlphaFoldDB" id="A0A821C6Z6"/>
<evidence type="ECO:0000313" key="3">
    <source>
        <dbReference type="Proteomes" id="UP000663848"/>
    </source>
</evidence>
<comment type="caution">
    <text evidence="2">The sequence shown here is derived from an EMBL/GenBank/DDBJ whole genome shotgun (WGS) entry which is preliminary data.</text>
</comment>
<feature type="region of interest" description="Disordered" evidence="1">
    <location>
        <begin position="112"/>
        <end position="136"/>
    </location>
</feature>
<proteinExistence type="predicted"/>
<evidence type="ECO:0000313" key="2">
    <source>
        <dbReference type="EMBL" id="CAF4605144.1"/>
    </source>
</evidence>
<feature type="compositionally biased region" description="Basic residues" evidence="1">
    <location>
        <begin position="113"/>
        <end position="127"/>
    </location>
</feature>
<name>A0A821C6Z6_9BILA</name>
<gene>
    <name evidence="2" type="ORF">QYT958_LOCUS11827</name>
</gene>